<dbReference type="Gene3D" id="2.130.10.10">
    <property type="entry name" value="YVTN repeat-like/Quinoprotein amine dehydrogenase"/>
    <property type="match status" value="1"/>
</dbReference>
<keyword evidence="3" id="KW-1185">Reference proteome</keyword>
<feature type="chain" id="PRO_5047447635" description="Ig-like domain repeat protein" evidence="1">
    <location>
        <begin position="23"/>
        <end position="674"/>
    </location>
</feature>
<protein>
    <recommendedName>
        <fullName evidence="4">Ig-like domain repeat protein</fullName>
    </recommendedName>
</protein>
<keyword evidence="1" id="KW-0732">Signal</keyword>
<gene>
    <name evidence="2" type="ORF">J5X75_23795</name>
</gene>
<organism evidence="2 3">
    <name type="scientific">Actinoplanes flavus</name>
    <dbReference type="NCBI Taxonomy" id="2820290"/>
    <lineage>
        <taxon>Bacteria</taxon>
        <taxon>Bacillati</taxon>
        <taxon>Actinomycetota</taxon>
        <taxon>Actinomycetes</taxon>
        <taxon>Micromonosporales</taxon>
        <taxon>Micromonosporaceae</taxon>
        <taxon>Actinoplanes</taxon>
    </lineage>
</organism>
<comment type="caution">
    <text evidence="2">The sequence shown here is derived from an EMBL/GenBank/DDBJ whole genome shotgun (WGS) entry which is preliminary data.</text>
</comment>
<evidence type="ECO:0000313" key="2">
    <source>
        <dbReference type="EMBL" id="MBO3740535.1"/>
    </source>
</evidence>
<reference evidence="2 3" key="1">
    <citation type="submission" date="2021-03" db="EMBL/GenBank/DDBJ databases">
        <title>Actinoplanes flavus sp. nov., a novel actinomycete isolated from Coconut Palm rhizosphere soil.</title>
        <authorList>
            <person name="Luo X."/>
        </authorList>
    </citation>
    <scope>NUCLEOTIDE SEQUENCE [LARGE SCALE GENOMIC DNA]</scope>
    <source>
        <strain evidence="2 3">NEAU-H7</strain>
    </source>
</reference>
<feature type="signal peptide" evidence="1">
    <location>
        <begin position="1"/>
        <end position="22"/>
    </location>
</feature>
<sequence length="674" mass="70781">MRLSRTALAAAVLAGSSVVAFAVSQEPASAAEIETLPATEARLLPVTSIDDVLVDSVHRHILISDHESGRLVVTNYGGTVLARRDGLPGIRGLALSSDASTVYAARTDAHAVVAFDAATVTQKASYPLGDSVYPYDVAVAGGKVWFGYMGQWGEGGFDGNFGSLDLSGADPVVSLHDKASDGSAFYLAPMVVSAPAAPNTLVVADSSVNGETSGTAVSYDVSGGTEARISAGAVVGFRDRNHEAVLSPDGKALISAAGGAMRSPLDDLAARSMLTAGDDPVTTLDIAADGRLAVGLPNSNATEPNVAVYPAGSTTSSAGFQVAKVEQYAMPLPHRVFWEPEGRLFYISRGDLYHFWKLSGPEFPAPTITVDAPATGVRGQAITVTGTISGPVGLPDGTELNVTRTDAESPNGKALTRARVEAGRFGFNDVPPAGGPVKYTVSFAGSPVADAATGSDTVQIPRVTPTLSLTGNKSVYADGQTVTVTATLGATHTNRTVEFYTQRAGDKVNPYPAWTGKVDSAGKASLKLTMSRNTTVTVTFAGDGRYAPRSVASVLYTKVNIGTGVYNDYKTGKIGSRTYEYFRTSADPKFIHTVAPYPNRTLRTVVQYYSGGKWKTWRIVTTKVSTTGRATLTVAGTYKAGVKWRARGEYVYGTSGDKVNYTTAGTWRYYTFTK</sequence>
<dbReference type="SUPFAM" id="SSF50998">
    <property type="entry name" value="Quinoprotein alcohol dehydrogenase-like"/>
    <property type="match status" value="1"/>
</dbReference>
<dbReference type="InterPro" id="IPR015943">
    <property type="entry name" value="WD40/YVTN_repeat-like_dom_sf"/>
</dbReference>
<name>A0ABS3UP20_9ACTN</name>
<dbReference type="InterPro" id="IPR011047">
    <property type="entry name" value="Quinoprotein_ADH-like_sf"/>
</dbReference>
<dbReference type="EMBL" id="JAGFNS010000016">
    <property type="protein sequence ID" value="MBO3740535.1"/>
    <property type="molecule type" value="Genomic_DNA"/>
</dbReference>
<evidence type="ECO:0000313" key="3">
    <source>
        <dbReference type="Proteomes" id="UP000679690"/>
    </source>
</evidence>
<accession>A0ABS3UP20</accession>
<dbReference type="Proteomes" id="UP000679690">
    <property type="component" value="Unassembled WGS sequence"/>
</dbReference>
<evidence type="ECO:0000256" key="1">
    <source>
        <dbReference type="SAM" id="SignalP"/>
    </source>
</evidence>
<proteinExistence type="predicted"/>
<evidence type="ECO:0008006" key="4">
    <source>
        <dbReference type="Google" id="ProtNLM"/>
    </source>
</evidence>
<dbReference type="RefSeq" id="WP_208469715.1">
    <property type="nucleotide sequence ID" value="NZ_JAGFNS010000016.1"/>
</dbReference>